<evidence type="ECO:0000256" key="1">
    <source>
        <dbReference type="RuleBase" id="RU361178"/>
    </source>
</evidence>
<feature type="domain" description="Piwi" evidence="4">
    <location>
        <begin position="563"/>
        <end position="866"/>
    </location>
</feature>
<dbReference type="CDD" id="cd02846">
    <property type="entry name" value="PAZ_argonaute_like"/>
    <property type="match status" value="1"/>
</dbReference>
<reference evidence="5 6" key="1">
    <citation type="journal article" date="2019" name="Nat. Ecol. Evol.">
        <title>Megaphylogeny resolves global patterns of mushroom evolution.</title>
        <authorList>
            <person name="Varga T."/>
            <person name="Krizsan K."/>
            <person name="Foldi C."/>
            <person name="Dima B."/>
            <person name="Sanchez-Garcia M."/>
            <person name="Sanchez-Ramirez S."/>
            <person name="Szollosi G.J."/>
            <person name="Szarkandi J.G."/>
            <person name="Papp V."/>
            <person name="Albert L."/>
            <person name="Andreopoulos W."/>
            <person name="Angelini C."/>
            <person name="Antonin V."/>
            <person name="Barry K.W."/>
            <person name="Bougher N.L."/>
            <person name="Buchanan P."/>
            <person name="Buyck B."/>
            <person name="Bense V."/>
            <person name="Catcheside P."/>
            <person name="Chovatia M."/>
            <person name="Cooper J."/>
            <person name="Damon W."/>
            <person name="Desjardin D."/>
            <person name="Finy P."/>
            <person name="Geml J."/>
            <person name="Haridas S."/>
            <person name="Hughes K."/>
            <person name="Justo A."/>
            <person name="Karasinski D."/>
            <person name="Kautmanova I."/>
            <person name="Kiss B."/>
            <person name="Kocsube S."/>
            <person name="Kotiranta H."/>
            <person name="LaButti K.M."/>
            <person name="Lechner B.E."/>
            <person name="Liimatainen K."/>
            <person name="Lipzen A."/>
            <person name="Lukacs Z."/>
            <person name="Mihaltcheva S."/>
            <person name="Morgado L.N."/>
            <person name="Niskanen T."/>
            <person name="Noordeloos M.E."/>
            <person name="Ohm R.A."/>
            <person name="Ortiz-Santana B."/>
            <person name="Ovrebo C."/>
            <person name="Racz N."/>
            <person name="Riley R."/>
            <person name="Savchenko A."/>
            <person name="Shiryaev A."/>
            <person name="Soop K."/>
            <person name="Spirin V."/>
            <person name="Szebenyi C."/>
            <person name="Tomsovsky M."/>
            <person name="Tulloss R.E."/>
            <person name="Uehling J."/>
            <person name="Grigoriev I.V."/>
            <person name="Vagvolgyi C."/>
            <person name="Papp T."/>
            <person name="Martin F.M."/>
            <person name="Miettinen O."/>
            <person name="Hibbett D.S."/>
            <person name="Nagy L.G."/>
        </authorList>
    </citation>
    <scope>NUCLEOTIDE SEQUENCE [LARGE SCALE GENOMIC DNA]</scope>
    <source>
        <strain evidence="5 6">FP101781</strain>
    </source>
</reference>
<dbReference type="SMART" id="SM00949">
    <property type="entry name" value="PAZ"/>
    <property type="match status" value="1"/>
</dbReference>
<dbReference type="PROSITE" id="PS50822">
    <property type="entry name" value="PIWI"/>
    <property type="match status" value="1"/>
</dbReference>
<dbReference type="InterPro" id="IPR036397">
    <property type="entry name" value="RNaseH_sf"/>
</dbReference>
<dbReference type="InterPro" id="IPR003165">
    <property type="entry name" value="Piwi"/>
</dbReference>
<dbReference type="InterPro" id="IPR036085">
    <property type="entry name" value="PAZ_dom_sf"/>
</dbReference>
<dbReference type="Pfam" id="PF02171">
    <property type="entry name" value="Piwi"/>
    <property type="match status" value="1"/>
</dbReference>
<dbReference type="OrthoDB" id="10252740at2759"/>
<dbReference type="Pfam" id="PF16488">
    <property type="entry name" value="ArgoL2"/>
    <property type="match status" value="1"/>
</dbReference>
<dbReference type="AlphaFoldDB" id="A0A4Y7TDG6"/>
<dbReference type="InterPro" id="IPR032474">
    <property type="entry name" value="Argonaute_N"/>
</dbReference>
<dbReference type="SUPFAM" id="SSF101690">
    <property type="entry name" value="PAZ domain"/>
    <property type="match status" value="1"/>
</dbReference>
<dbReference type="GO" id="GO:0003723">
    <property type="term" value="F:RNA binding"/>
    <property type="evidence" value="ECO:0007669"/>
    <property type="project" value="InterPro"/>
</dbReference>
<feature type="domain" description="PAZ" evidence="3">
    <location>
        <begin position="290"/>
        <end position="382"/>
    </location>
</feature>
<dbReference type="InterPro" id="IPR032472">
    <property type="entry name" value="ArgoL2"/>
</dbReference>
<dbReference type="InterPro" id="IPR032473">
    <property type="entry name" value="Argonaute_Mid_dom"/>
</dbReference>
<dbReference type="Pfam" id="PF02170">
    <property type="entry name" value="PAZ"/>
    <property type="match status" value="1"/>
</dbReference>
<dbReference type="PROSITE" id="PS50821">
    <property type="entry name" value="PAZ"/>
    <property type="match status" value="1"/>
</dbReference>
<dbReference type="InterPro" id="IPR003100">
    <property type="entry name" value="PAZ_dom"/>
</dbReference>
<dbReference type="Gene3D" id="3.40.50.2300">
    <property type="match status" value="1"/>
</dbReference>
<evidence type="ECO:0000256" key="2">
    <source>
        <dbReference type="SAM" id="MobiDB-lite"/>
    </source>
</evidence>
<comment type="similarity">
    <text evidence="1">Belongs to the argonaute family.</text>
</comment>
<dbReference type="Gene3D" id="2.170.260.10">
    <property type="entry name" value="paz domain"/>
    <property type="match status" value="1"/>
</dbReference>
<dbReference type="Proteomes" id="UP000298030">
    <property type="component" value="Unassembled WGS sequence"/>
</dbReference>
<evidence type="ECO:0000259" key="4">
    <source>
        <dbReference type="PROSITE" id="PS50822"/>
    </source>
</evidence>
<evidence type="ECO:0000313" key="5">
    <source>
        <dbReference type="EMBL" id="TEB32207.1"/>
    </source>
</evidence>
<keyword evidence="6" id="KW-1185">Reference proteome</keyword>
<evidence type="ECO:0000259" key="3">
    <source>
        <dbReference type="PROSITE" id="PS50821"/>
    </source>
</evidence>
<dbReference type="PANTHER" id="PTHR22891">
    <property type="entry name" value="EUKARYOTIC TRANSLATION INITIATION FACTOR 2C"/>
    <property type="match status" value="1"/>
</dbReference>
<dbReference type="EMBL" id="QPFP01000016">
    <property type="protein sequence ID" value="TEB32207.1"/>
    <property type="molecule type" value="Genomic_DNA"/>
</dbReference>
<name>A0A4Y7TDG6_COPMI</name>
<dbReference type="SMART" id="SM00950">
    <property type="entry name" value="Piwi"/>
    <property type="match status" value="1"/>
</dbReference>
<gene>
    <name evidence="5" type="ORF">FA13DRAFT_1791034</name>
</gene>
<feature type="region of interest" description="Disordered" evidence="2">
    <location>
        <begin position="1"/>
        <end position="49"/>
    </location>
</feature>
<organism evidence="5 6">
    <name type="scientific">Coprinellus micaceus</name>
    <name type="common">Glistening ink-cap mushroom</name>
    <name type="synonym">Coprinus micaceus</name>
    <dbReference type="NCBI Taxonomy" id="71717"/>
    <lineage>
        <taxon>Eukaryota</taxon>
        <taxon>Fungi</taxon>
        <taxon>Dikarya</taxon>
        <taxon>Basidiomycota</taxon>
        <taxon>Agaricomycotina</taxon>
        <taxon>Agaricomycetes</taxon>
        <taxon>Agaricomycetidae</taxon>
        <taxon>Agaricales</taxon>
        <taxon>Agaricineae</taxon>
        <taxon>Psathyrellaceae</taxon>
        <taxon>Coprinellus</taxon>
    </lineage>
</organism>
<dbReference type="InterPro" id="IPR012337">
    <property type="entry name" value="RNaseH-like_sf"/>
</dbReference>
<dbReference type="SUPFAM" id="SSF53098">
    <property type="entry name" value="Ribonuclease H-like"/>
    <property type="match status" value="1"/>
</dbReference>
<sequence>MPPRAAGSRGQRPPRGGGDRGGGRGDRGRGRGRGAPAPRGGMQGADSGPVGQLSIAANVTAVGVKRPGFGTAGRVIKVRMNSFEATVANDVLYQYDGKVSPSEILTLLTLANPSLIHMSTPDDLSKKFRLRLMDKLQEDKPGLFPSPVMYDGKAIMFSKHKLALADPEAKKPVESKQFDIVVDPPRGNKPPKVYNLKITQAKEGQTVNLHSSLAVLTWDTSVQMAEMALNISMRMVPQKKYASNARSFFTTDGRLLVNVDVSSAVFYSAGPLHFVCMDFLGLPQAELNRPAQAFSPANKKKLESFLRTVKVVTRHTGHAKTHAVQGLGQPASVTFNHEQWGKITVANYFKRQYNVNLRSIAFPCVKTGRESLIPMELCEVLPGQFCKSQLDPEQTKRMVEFSTMKPPARFQAIHQQGLQMLDYGQSEYVRQCGIVVNPQFIEVDARILPEPVIKCFPDRDPRKAEFTPGGGKWNMLNRKYYRPARITGFMVVIFESERRFGEPMYKEMVKSFVGAAKDFGLVIEDPVPYVKWVMNRANVHETLIQCGRAYFQDKKQGHPGPSLILAVLPPSSKDLYNAVKRFGFIGRGIATQCLLSSKCGRAAHQYWANIMLKVNVKLDGTNFVPLLKIIDPAKPTIVFGADAVHPPPGAGDKPSFTALASSVDSMLAKYIASNGIQGGGREMIHDLQAMSKNALEKWQQYQGAVEKKRAPPVRLFYIRDGVSVGEFEQVIDKELPKIKAACQEMRCNPKITVIIVVKRHHHRGVPVDPRDADQSGNIPAGSTIDTGITHPVEHDYIQYSHGGILGTSRPARYTALYDENDMSPNAIQELTYGLAHSLPRATRSVSIPAPVYHAHIICEKRAITLRPYG</sequence>
<dbReference type="Gene3D" id="3.30.420.10">
    <property type="entry name" value="Ribonuclease H-like superfamily/Ribonuclease H"/>
    <property type="match status" value="1"/>
</dbReference>
<accession>A0A4Y7TDG6</accession>
<comment type="caution">
    <text evidence="5">The sequence shown here is derived from an EMBL/GenBank/DDBJ whole genome shotgun (WGS) entry which is preliminary data.</text>
</comment>
<proteinExistence type="inferred from homology"/>
<protein>
    <submittedName>
        <fullName evidence="5">Piwi-domain-containing protein</fullName>
    </submittedName>
</protein>
<dbReference type="Pfam" id="PF16486">
    <property type="entry name" value="ArgoN"/>
    <property type="match status" value="1"/>
</dbReference>
<feature type="compositionally biased region" description="Low complexity" evidence="2">
    <location>
        <begin position="1"/>
        <end position="14"/>
    </location>
</feature>
<dbReference type="Pfam" id="PF16487">
    <property type="entry name" value="ArgoMid"/>
    <property type="match status" value="1"/>
</dbReference>
<evidence type="ECO:0000313" key="6">
    <source>
        <dbReference type="Proteomes" id="UP000298030"/>
    </source>
</evidence>
<feature type="compositionally biased region" description="Basic and acidic residues" evidence="2">
    <location>
        <begin position="17"/>
        <end position="29"/>
    </location>
</feature>
<dbReference type="STRING" id="71717.A0A4Y7TDG6"/>